<name>A0ABT0PFP9_9GAMM</name>
<evidence type="ECO:0000313" key="11">
    <source>
        <dbReference type="EMBL" id="MCL6270200.1"/>
    </source>
</evidence>
<reference evidence="11 12" key="1">
    <citation type="submission" date="2022-05" db="EMBL/GenBank/DDBJ databases">
        <authorList>
            <person name="Park J.-S."/>
        </authorList>
    </citation>
    <scope>NUCLEOTIDE SEQUENCE [LARGE SCALE GENOMIC DNA]</scope>
    <source>
        <strain evidence="11 12">2012CJ34-2</strain>
    </source>
</reference>
<comment type="caution">
    <text evidence="11">The sequence shown here is derived from an EMBL/GenBank/DDBJ whole genome shotgun (WGS) entry which is preliminary data.</text>
</comment>
<evidence type="ECO:0000256" key="5">
    <source>
        <dbReference type="ARBA" id="ARBA00022723"/>
    </source>
</evidence>
<keyword evidence="12" id="KW-1185">Reference proteome</keyword>
<dbReference type="InterPro" id="IPR023358">
    <property type="entry name" value="Peptidase_M18_dom2"/>
</dbReference>
<proteinExistence type="inferred from homology"/>
<dbReference type="PANTHER" id="PTHR28570:SF3">
    <property type="entry name" value="ASPARTYL AMINOPEPTIDASE"/>
    <property type="match status" value="1"/>
</dbReference>
<organism evidence="11 12">
    <name type="scientific">Parendozoicomonas callyspongiae</name>
    <dbReference type="NCBI Taxonomy" id="2942213"/>
    <lineage>
        <taxon>Bacteria</taxon>
        <taxon>Pseudomonadati</taxon>
        <taxon>Pseudomonadota</taxon>
        <taxon>Gammaproteobacteria</taxon>
        <taxon>Oceanospirillales</taxon>
        <taxon>Endozoicomonadaceae</taxon>
        <taxon>Parendozoicomonas</taxon>
    </lineage>
</organism>
<accession>A0ABT0PFP9</accession>
<evidence type="ECO:0000256" key="10">
    <source>
        <dbReference type="RuleBase" id="RU004387"/>
    </source>
</evidence>
<dbReference type="NCBIfam" id="NF002759">
    <property type="entry name" value="PRK02813.1"/>
    <property type="match status" value="1"/>
</dbReference>
<dbReference type="InterPro" id="IPR001948">
    <property type="entry name" value="Peptidase_M18"/>
</dbReference>
<dbReference type="Proteomes" id="UP001203338">
    <property type="component" value="Unassembled WGS sequence"/>
</dbReference>
<keyword evidence="8 9" id="KW-0482">Metalloprotease</keyword>
<evidence type="ECO:0000256" key="7">
    <source>
        <dbReference type="ARBA" id="ARBA00022833"/>
    </source>
</evidence>
<evidence type="ECO:0000256" key="2">
    <source>
        <dbReference type="ARBA" id="ARBA00008290"/>
    </source>
</evidence>
<dbReference type="GO" id="GO:0004177">
    <property type="term" value="F:aminopeptidase activity"/>
    <property type="evidence" value="ECO:0007669"/>
    <property type="project" value="UniProtKB-KW"/>
</dbReference>
<dbReference type="Gene3D" id="2.30.250.10">
    <property type="entry name" value="Aminopeptidase i, Domain 2"/>
    <property type="match status" value="1"/>
</dbReference>
<evidence type="ECO:0000256" key="1">
    <source>
        <dbReference type="ARBA" id="ARBA00001947"/>
    </source>
</evidence>
<keyword evidence="4 9" id="KW-0645">Protease</keyword>
<dbReference type="CDD" id="cd05658">
    <property type="entry name" value="M18_DAP"/>
    <property type="match status" value="1"/>
</dbReference>
<comment type="cofactor">
    <cofactor evidence="1 10">
        <name>Zn(2+)</name>
        <dbReference type="ChEBI" id="CHEBI:29105"/>
    </cofactor>
</comment>
<dbReference type="PRINTS" id="PR00932">
    <property type="entry name" value="AMINO1PTASE"/>
</dbReference>
<evidence type="ECO:0000256" key="8">
    <source>
        <dbReference type="ARBA" id="ARBA00023049"/>
    </source>
</evidence>
<keyword evidence="6 9" id="KW-0378">Hydrolase</keyword>
<gene>
    <name evidence="11" type="ORF">M3P05_09710</name>
</gene>
<dbReference type="SUPFAM" id="SSF53187">
    <property type="entry name" value="Zn-dependent exopeptidases"/>
    <property type="match status" value="1"/>
</dbReference>
<comment type="similarity">
    <text evidence="2 9">Belongs to the peptidase M18 family.</text>
</comment>
<sequence length="433" mass="47865">MNTPGFNQDLIAFLQDSPTAYHATAEMARRFSEAGFISLNERDSWSLEAGKKYFVIRQDSAIVAFTTGNGRFAEQGIRMVGAHTDSPALKVKPNPEVNSKGYFQLGVEVYGGPLLNPWFDRDLSLAGKVTWLNADGQMQNSLVNFKRPIAIIPSLAIHLDREANKKRSINPQKDIPPVLSQIKKGDDTPDFRQILSKELEKNGDKAETILDYELFFYDTQPPAMVGLNEEFIASARLDNLLSCYTGMQALIEAKDTDQPCLLICNDHEEVGSASPTGACGPFLRQVLERIFDTHDEFVRAMQNSMMISTDNAHGIHPNFADRHDGNHGPLLNEGAVLKINANLRYATTSETSSLFRQMCKQEDVPVQVFVARTDMGCGSTIGPLTATELGVRTLDIGLPTFSMHSIRELAGSEDAAGLAKVLTRFFHLEKLLP</sequence>
<dbReference type="SUPFAM" id="SSF101821">
    <property type="entry name" value="Aminopeptidase/glucanase lid domain"/>
    <property type="match status" value="1"/>
</dbReference>
<keyword evidence="3 9" id="KW-0031">Aminopeptidase</keyword>
<evidence type="ECO:0000256" key="3">
    <source>
        <dbReference type="ARBA" id="ARBA00022438"/>
    </source>
</evidence>
<evidence type="ECO:0000313" key="12">
    <source>
        <dbReference type="Proteomes" id="UP001203338"/>
    </source>
</evidence>
<dbReference type="EMBL" id="JAMFLX010000011">
    <property type="protein sequence ID" value="MCL6270200.1"/>
    <property type="molecule type" value="Genomic_DNA"/>
</dbReference>
<keyword evidence="7 9" id="KW-0862">Zinc</keyword>
<keyword evidence="5 9" id="KW-0479">Metal-binding</keyword>
<dbReference type="PANTHER" id="PTHR28570">
    <property type="entry name" value="ASPARTYL AMINOPEPTIDASE"/>
    <property type="match status" value="1"/>
</dbReference>
<evidence type="ECO:0000256" key="4">
    <source>
        <dbReference type="ARBA" id="ARBA00022670"/>
    </source>
</evidence>
<dbReference type="Pfam" id="PF02127">
    <property type="entry name" value="Peptidase_M18"/>
    <property type="match status" value="1"/>
</dbReference>
<evidence type="ECO:0000256" key="9">
    <source>
        <dbReference type="RuleBase" id="RU004386"/>
    </source>
</evidence>
<evidence type="ECO:0000256" key="6">
    <source>
        <dbReference type="ARBA" id="ARBA00022801"/>
    </source>
</evidence>
<dbReference type="Gene3D" id="3.40.630.10">
    <property type="entry name" value="Zn peptidases"/>
    <property type="match status" value="1"/>
</dbReference>
<dbReference type="EC" id="3.4.11.-" evidence="10"/>
<dbReference type="RefSeq" id="WP_249699369.1">
    <property type="nucleotide sequence ID" value="NZ_JAMFLX010000011.1"/>
</dbReference>
<protein>
    <recommendedName>
        <fullName evidence="10">M18 family aminopeptidase</fullName>
        <ecNumber evidence="10">3.4.11.-</ecNumber>
    </recommendedName>
</protein>